<dbReference type="AlphaFoldDB" id="A0A9P6D6B7"/>
<dbReference type="InterPro" id="IPR019327">
    <property type="entry name" value="WKF"/>
</dbReference>
<feature type="domain" description="WKF" evidence="2">
    <location>
        <begin position="98"/>
        <end position="158"/>
    </location>
</feature>
<feature type="compositionally biased region" description="Basic and acidic residues" evidence="1">
    <location>
        <begin position="76"/>
        <end position="86"/>
    </location>
</feature>
<feature type="compositionally biased region" description="Basic and acidic residues" evidence="1">
    <location>
        <begin position="25"/>
        <end position="38"/>
    </location>
</feature>
<dbReference type="Pfam" id="PF10180">
    <property type="entry name" value="WKF"/>
    <property type="match status" value="1"/>
</dbReference>
<dbReference type="PANTHER" id="PTHR22306:SF2">
    <property type="entry name" value="CHROMOSOME 7 OPEN READING FRAME 50"/>
    <property type="match status" value="1"/>
</dbReference>
<dbReference type="OrthoDB" id="10261563at2759"/>
<gene>
    <name evidence="3" type="ORF">BDN70DRAFT_796153</name>
</gene>
<dbReference type="PANTHER" id="PTHR22306">
    <property type="entry name" value="CHROMOSOME 7 OPEN READING FRAME 50"/>
    <property type="match status" value="1"/>
</dbReference>
<name>A0A9P6D6B7_9AGAR</name>
<feature type="compositionally biased region" description="Basic and acidic residues" evidence="1">
    <location>
        <begin position="47"/>
        <end position="69"/>
    </location>
</feature>
<proteinExistence type="predicted"/>
<dbReference type="EMBL" id="MU155136">
    <property type="protein sequence ID" value="KAF9485424.1"/>
    <property type="molecule type" value="Genomic_DNA"/>
</dbReference>
<protein>
    <recommendedName>
        <fullName evidence="2">WKF domain-containing protein</fullName>
    </recommendedName>
</protein>
<feature type="region of interest" description="Disordered" evidence="1">
    <location>
        <begin position="1"/>
        <end position="90"/>
    </location>
</feature>
<comment type="caution">
    <text evidence="3">The sequence shown here is derived from an EMBL/GenBank/DDBJ whole genome shotgun (WGS) entry which is preliminary data.</text>
</comment>
<evidence type="ECO:0000256" key="1">
    <source>
        <dbReference type="SAM" id="MobiDB-lite"/>
    </source>
</evidence>
<organism evidence="3 4">
    <name type="scientific">Pholiota conissans</name>
    <dbReference type="NCBI Taxonomy" id="109636"/>
    <lineage>
        <taxon>Eukaryota</taxon>
        <taxon>Fungi</taxon>
        <taxon>Dikarya</taxon>
        <taxon>Basidiomycota</taxon>
        <taxon>Agaricomycotina</taxon>
        <taxon>Agaricomycetes</taxon>
        <taxon>Agaricomycetidae</taxon>
        <taxon>Agaricales</taxon>
        <taxon>Agaricineae</taxon>
        <taxon>Strophariaceae</taxon>
        <taxon>Pholiota</taxon>
    </lineage>
</organism>
<dbReference type="Proteomes" id="UP000807469">
    <property type="component" value="Unassembled WGS sequence"/>
</dbReference>
<accession>A0A9P6D6B7</accession>
<evidence type="ECO:0000313" key="3">
    <source>
        <dbReference type="EMBL" id="KAF9485424.1"/>
    </source>
</evidence>
<reference evidence="3" key="1">
    <citation type="submission" date="2020-11" db="EMBL/GenBank/DDBJ databases">
        <authorList>
            <consortium name="DOE Joint Genome Institute"/>
            <person name="Ahrendt S."/>
            <person name="Riley R."/>
            <person name="Andreopoulos W."/>
            <person name="Labutti K."/>
            <person name="Pangilinan J."/>
            <person name="Ruiz-Duenas F.J."/>
            <person name="Barrasa J.M."/>
            <person name="Sanchez-Garcia M."/>
            <person name="Camarero S."/>
            <person name="Miyauchi S."/>
            <person name="Serrano A."/>
            <person name="Linde D."/>
            <person name="Babiker R."/>
            <person name="Drula E."/>
            <person name="Ayuso-Fernandez I."/>
            <person name="Pacheco R."/>
            <person name="Padilla G."/>
            <person name="Ferreira P."/>
            <person name="Barriuso J."/>
            <person name="Kellner H."/>
            <person name="Castanera R."/>
            <person name="Alfaro M."/>
            <person name="Ramirez L."/>
            <person name="Pisabarro A.G."/>
            <person name="Kuo A."/>
            <person name="Tritt A."/>
            <person name="Lipzen A."/>
            <person name="He G."/>
            <person name="Yan M."/>
            <person name="Ng V."/>
            <person name="Cullen D."/>
            <person name="Martin F."/>
            <person name="Rosso M.-N."/>
            <person name="Henrissat B."/>
            <person name="Hibbett D."/>
            <person name="Martinez A.T."/>
            <person name="Grigoriev I.V."/>
        </authorList>
    </citation>
    <scope>NUCLEOTIDE SEQUENCE</scope>
    <source>
        <strain evidence="3">CIRM-BRFM 674</strain>
    </source>
</reference>
<keyword evidence="4" id="KW-1185">Reference proteome</keyword>
<sequence>MPPASETTESAPTKASKKKSTRLPTPKETHIPPEESTKISKKRKNRSEHFESEKDKAGSSAKDTPEEPPKKKHRNRTEFTDPRDDTTLNAQSRKALEYAFLQMNRPSKWKFNKARQNWLIRNIWNPEAVSDIYFPFVLKYLTNVQGGSRNKLKETCQTYMKLPEITETPTQAGEVVILPPKSILKRSTSSTHLLIPGPLVDFLPTPGALISLDSTPLPASTTGTSAVESLAVIKKKRAQTLYDVLCSGTVP</sequence>
<evidence type="ECO:0000259" key="2">
    <source>
        <dbReference type="Pfam" id="PF10180"/>
    </source>
</evidence>
<evidence type="ECO:0000313" key="4">
    <source>
        <dbReference type="Proteomes" id="UP000807469"/>
    </source>
</evidence>